<organism evidence="1 2">
    <name type="scientific">Lacticaseibacillus rhamnosus (strain LMS2-1)</name>
    <dbReference type="NCBI Taxonomy" id="525361"/>
    <lineage>
        <taxon>Bacteria</taxon>
        <taxon>Bacillati</taxon>
        <taxon>Bacillota</taxon>
        <taxon>Bacilli</taxon>
        <taxon>Lactobacillales</taxon>
        <taxon>Lactobacillaceae</taxon>
        <taxon>Lacticaseibacillus</taxon>
    </lineage>
</organism>
<dbReference type="SMART" id="SM01133">
    <property type="entry name" value="DeoC"/>
    <property type="match status" value="1"/>
</dbReference>
<dbReference type="GO" id="GO:0004332">
    <property type="term" value="F:fructose-bisphosphate aldolase activity"/>
    <property type="evidence" value="ECO:0007669"/>
    <property type="project" value="UniProtKB-EC"/>
</dbReference>
<dbReference type="Gene3D" id="3.20.20.70">
    <property type="entry name" value="Aldolase class I"/>
    <property type="match status" value="1"/>
</dbReference>
<keyword evidence="1" id="KW-0456">Lyase</keyword>
<dbReference type="Proteomes" id="UP000004525">
    <property type="component" value="Unassembled WGS sequence"/>
</dbReference>
<dbReference type="PANTHER" id="PTHR47916">
    <property type="entry name" value="FRUCTOSE-BISPHOSPHATE ALDOLASE CLASS 1"/>
    <property type="match status" value="1"/>
</dbReference>
<sequence length="282" mass="30565">MIGRLFVFFFIKKERFVMSKARRLAQIWGSDGNAIIAALDGFGFSMNTQGVDYTTEHLDKLIANGLDAALVTYGQAKTYEKELAKITTILRVDASINAYDSSVPVTDQFFDVKDALKLGAQGVVCMTFPGAGSREQFSHQMLAKLAKQSEDWGVPVIAETLPFGYPVTTKESNDPKYIAAAARLGAEFGADIIKTRLSGEDTDKEIIENASRPVLALGGPKTDTLTYFKFVKHCMESGAHGVAVGRNITQDKNPAGMVAGLNVLVHKGGTPEEALSVYNETK</sequence>
<dbReference type="EMBL" id="ACIZ01000112">
    <property type="protein sequence ID" value="EEN79042.1"/>
    <property type="molecule type" value="Genomic_DNA"/>
</dbReference>
<evidence type="ECO:0000313" key="1">
    <source>
        <dbReference type="EMBL" id="EEN79042.1"/>
    </source>
</evidence>
<dbReference type="HOGENOM" id="CLU_057069_2_0_9"/>
<accession>C2K0L6</accession>
<keyword evidence="2" id="KW-1185">Reference proteome</keyword>
<dbReference type="SUPFAM" id="SSF51569">
    <property type="entry name" value="Aldolase"/>
    <property type="match status" value="1"/>
</dbReference>
<dbReference type="InterPro" id="IPR013785">
    <property type="entry name" value="Aldolase_TIM"/>
</dbReference>
<comment type="caution">
    <text evidence="1">The sequence shown here is derived from an EMBL/GenBank/DDBJ whole genome shotgun (WGS) entry which is preliminary data.</text>
</comment>
<dbReference type="InterPro" id="IPR002915">
    <property type="entry name" value="DeoC/FbaB/LacD_aldolase"/>
</dbReference>
<evidence type="ECO:0000313" key="2">
    <source>
        <dbReference type="Proteomes" id="UP000004525"/>
    </source>
</evidence>
<reference evidence="1" key="1">
    <citation type="submission" date="2009-01" db="EMBL/GenBank/DDBJ databases">
        <authorList>
            <person name="Qin X."/>
            <person name="Bachman B."/>
            <person name="Battles P."/>
            <person name="Bell A."/>
            <person name="Bess C."/>
            <person name="Bickham C."/>
            <person name="Chaboub L."/>
            <person name="Chen D."/>
            <person name="Coyle M."/>
            <person name="Deiros D.R."/>
            <person name="Dinh H."/>
            <person name="Forbes L."/>
            <person name="Fowler G."/>
            <person name="Francisco L."/>
            <person name="Fu Q."/>
            <person name="Gubbala S."/>
            <person name="Hale W."/>
            <person name="Han Y."/>
            <person name="Hemphill L."/>
            <person name="Highlander S.K."/>
            <person name="Hirani K."/>
            <person name="Hogues M."/>
            <person name="Jackson L."/>
            <person name="Jakkamsetti A."/>
            <person name="Javaid M."/>
            <person name="Jiang H."/>
            <person name="Korchina V."/>
            <person name="Kovar C."/>
            <person name="Lara F."/>
            <person name="Lee S."/>
            <person name="Mata R."/>
            <person name="Mathew T."/>
            <person name="Moen C."/>
            <person name="Morales K."/>
            <person name="Munidasa M."/>
            <person name="Nazareth L."/>
            <person name="Ngo R."/>
            <person name="Nguyen L."/>
            <person name="Okwuonu G."/>
            <person name="Ongeri F."/>
            <person name="Patil S."/>
            <person name="Petrosino J."/>
            <person name="Pham C."/>
            <person name="Pham P."/>
            <person name="Pu L.-L."/>
            <person name="Puazo M."/>
            <person name="Raj R."/>
            <person name="Reid J."/>
            <person name="Rouhana J."/>
            <person name="Saada N."/>
            <person name="Shang Y."/>
            <person name="Simmons D."/>
            <person name="Thornton R."/>
            <person name="Warren J."/>
            <person name="Weissenberger G."/>
            <person name="Zhang J."/>
            <person name="Zhang L."/>
            <person name="Zhou C."/>
            <person name="Zhu D."/>
            <person name="Muzny D."/>
            <person name="Worley K."/>
            <person name="Gibbs R."/>
        </authorList>
    </citation>
    <scope>NUCLEOTIDE SEQUENCE [LARGE SCALE GENOMIC DNA]</scope>
    <source>
        <strain evidence="1">LMS2-1</strain>
    </source>
</reference>
<dbReference type="InterPro" id="IPR050456">
    <property type="entry name" value="DeoC/FbaB_aldolase"/>
</dbReference>
<gene>
    <name evidence="1" type="ORF">HMPREF0539_2701</name>
</gene>
<dbReference type="EC" id="4.1.2.13" evidence="1"/>
<protein>
    <submittedName>
        <fullName evidence="1">Deoxyribose-phosphate aldolase</fullName>
        <ecNumber evidence="1">4.1.2.13</ecNumber>
    </submittedName>
</protein>
<dbReference type="PANTHER" id="PTHR47916:SF1">
    <property type="entry name" value="3-HYDROXY-5-PHOSPHONOOXYPENTANE-2,4-DIONE THIOLASE"/>
    <property type="match status" value="1"/>
</dbReference>
<dbReference type="PIRSF" id="PIRSF038992">
    <property type="entry name" value="Aldolase_Ia"/>
    <property type="match status" value="1"/>
</dbReference>
<dbReference type="Pfam" id="PF01791">
    <property type="entry name" value="DeoC"/>
    <property type="match status" value="1"/>
</dbReference>
<dbReference type="InterPro" id="IPR041720">
    <property type="entry name" value="FbaB-like"/>
</dbReference>
<dbReference type="AlphaFoldDB" id="C2K0L6"/>
<name>C2K0L6_LACRM</name>
<proteinExistence type="predicted"/>